<dbReference type="STRING" id="570156.AOG27_03225"/>
<dbReference type="NCBIfam" id="NF006538">
    <property type="entry name" value="PRK09028.1"/>
    <property type="match status" value="1"/>
</dbReference>
<dbReference type="InterPro" id="IPR015421">
    <property type="entry name" value="PyrdxlP-dep_Trfase_major"/>
</dbReference>
<dbReference type="PIRSF" id="PIRSF001434">
    <property type="entry name" value="CGS"/>
    <property type="match status" value="1"/>
</dbReference>
<dbReference type="GO" id="GO:0019450">
    <property type="term" value="P:L-cysteine catabolic process to pyruvate"/>
    <property type="evidence" value="ECO:0007669"/>
    <property type="project" value="TreeGrafter"/>
</dbReference>
<keyword evidence="3 8" id="KW-0663">Pyridoxal phosphate</keyword>
<dbReference type="RefSeq" id="WP_054551570.1">
    <property type="nucleotide sequence ID" value="NZ_LJTC01000002.1"/>
</dbReference>
<dbReference type="InterPro" id="IPR006233">
    <property type="entry name" value="Cys_b_lyase_bac"/>
</dbReference>
<dbReference type="GO" id="GO:0030170">
    <property type="term" value="F:pyridoxal phosphate binding"/>
    <property type="evidence" value="ECO:0007669"/>
    <property type="project" value="InterPro"/>
</dbReference>
<comment type="caution">
    <text evidence="10">The sequence shown here is derived from an EMBL/GenBank/DDBJ whole genome shotgun (WGS) entry which is preliminary data.</text>
</comment>
<dbReference type="InterPro" id="IPR054542">
    <property type="entry name" value="Cys_met_metab_PP"/>
</dbReference>
<comment type="catalytic activity">
    <reaction evidence="7">
        <text>an S-substituted L-cysteine + H2O = a thiol + pyruvate + NH4(+)</text>
        <dbReference type="Rhea" id="RHEA:18121"/>
        <dbReference type="ChEBI" id="CHEBI:15361"/>
        <dbReference type="ChEBI" id="CHEBI:15377"/>
        <dbReference type="ChEBI" id="CHEBI:28938"/>
        <dbReference type="ChEBI" id="CHEBI:29256"/>
        <dbReference type="ChEBI" id="CHEBI:58717"/>
        <dbReference type="EC" id="4.4.1.13"/>
    </reaction>
</comment>
<evidence type="ECO:0000256" key="8">
    <source>
        <dbReference type="PIRSR" id="PIRSR001434-2"/>
    </source>
</evidence>
<evidence type="ECO:0000256" key="5">
    <source>
        <dbReference type="ARBA" id="ARBA00046315"/>
    </source>
</evidence>
<dbReference type="InterPro" id="IPR015422">
    <property type="entry name" value="PyrdxlP-dep_Trfase_small"/>
</dbReference>
<comment type="cofactor">
    <cofactor evidence="1 9">
        <name>pyridoxal 5'-phosphate</name>
        <dbReference type="ChEBI" id="CHEBI:597326"/>
    </cofactor>
</comment>
<comment type="catalytic activity">
    <reaction evidence="6">
        <text>L,L-cystathionine + H2O = L-homocysteine + pyruvate + NH4(+)</text>
        <dbReference type="Rhea" id="RHEA:13965"/>
        <dbReference type="ChEBI" id="CHEBI:15361"/>
        <dbReference type="ChEBI" id="CHEBI:15377"/>
        <dbReference type="ChEBI" id="CHEBI:28938"/>
        <dbReference type="ChEBI" id="CHEBI:58161"/>
        <dbReference type="ChEBI" id="CHEBI:58199"/>
    </reaction>
</comment>
<dbReference type="CDD" id="cd00614">
    <property type="entry name" value="CGS_like"/>
    <property type="match status" value="1"/>
</dbReference>
<feature type="modified residue" description="N6-(pyridoxal phosphate)lysine" evidence="8">
    <location>
        <position position="208"/>
    </location>
</feature>
<gene>
    <name evidence="10" type="ORF">AOG27_03225</name>
</gene>
<sequence length="392" mass="42853">MTKTNKNTQIVSAGRKKAYTQGVVNPVVQRASTVVFDSVADLKAAAKKRGDKTLFYGRRGTTTHFALQEAIAELEGGEGCALYPSGAAAISNALLSFVKTGDHILMVDTAYEPTRDFCDKILAGLGIETTYYPPGIGAGISELIKDNTRVLFLESPGSITMEVQDVPAMVAKANERGVMTMLDNTWGNGLHFRPLEHGVDISIQAATKYIVGHSDVMMGVAVANKKYWPTLRENSYLLGQCTSADDAYLALRGLRTMAVRLKQHEQAAIEVAKWLETHPLVDHIRHPAFATCPGHEFFKRDFDGSNGLFSFVMKQGNQQAIDAFLDSLHHFKMGFSWGGYESLVTANLSMKGLRSETGWSQGPVIRLHIGLEDVADLLADLDQALAVYESHL</sequence>
<dbReference type="PANTHER" id="PTHR43500">
    <property type="entry name" value="CYSTATHIONINE BETA-LYASE-RELATED"/>
    <property type="match status" value="1"/>
</dbReference>
<dbReference type="GO" id="GO:0019346">
    <property type="term" value="P:transsulfuration"/>
    <property type="evidence" value="ECO:0007669"/>
    <property type="project" value="InterPro"/>
</dbReference>
<reference evidence="10 11" key="1">
    <citation type="submission" date="2015-09" db="EMBL/GenBank/DDBJ databases">
        <title>Draft Genome Sequence of Pseudoalteromonas lipolytica UCD-48B.</title>
        <authorList>
            <person name="Krusor M."/>
            <person name="Coil D.A."/>
            <person name="Lang J.M."/>
            <person name="Eisen J.A."/>
            <person name="Alexiev A."/>
        </authorList>
    </citation>
    <scope>NUCLEOTIDE SEQUENCE [LARGE SCALE GENOMIC DNA]</scope>
    <source>
        <strain evidence="10 11">UCD-48B</strain>
    </source>
</reference>
<comment type="similarity">
    <text evidence="2 9">Belongs to the trans-sulfuration enzymes family.</text>
</comment>
<dbReference type="Gene3D" id="3.90.1150.10">
    <property type="entry name" value="Aspartate Aminotransferase, domain 1"/>
    <property type="match status" value="1"/>
</dbReference>
<dbReference type="Gene3D" id="3.40.640.10">
    <property type="entry name" value="Type I PLP-dependent aspartate aminotransferase-like (Major domain)"/>
    <property type="match status" value="1"/>
</dbReference>
<dbReference type="PATRIC" id="fig|570156.3.peg.643"/>
<evidence type="ECO:0000256" key="3">
    <source>
        <dbReference type="ARBA" id="ARBA00022898"/>
    </source>
</evidence>
<accession>A0A0P7EQ27</accession>
<dbReference type="PANTHER" id="PTHR43500:SF1">
    <property type="entry name" value="CYSTATHIONINE BETA-LYASE-RELATED"/>
    <property type="match status" value="1"/>
</dbReference>
<dbReference type="OrthoDB" id="9805807at2"/>
<comment type="pathway">
    <text evidence="5">Amino-acid biosynthesis; L-methionine biosynthesis via de novo pathway; L-homocysteine from L-cystathionine: step 1/1.</text>
</comment>
<evidence type="ECO:0000256" key="7">
    <source>
        <dbReference type="ARBA" id="ARBA00047625"/>
    </source>
</evidence>
<dbReference type="SUPFAM" id="SSF53383">
    <property type="entry name" value="PLP-dependent transferases"/>
    <property type="match status" value="1"/>
</dbReference>
<evidence type="ECO:0000256" key="9">
    <source>
        <dbReference type="RuleBase" id="RU362118"/>
    </source>
</evidence>
<evidence type="ECO:0000256" key="1">
    <source>
        <dbReference type="ARBA" id="ARBA00001933"/>
    </source>
</evidence>
<dbReference type="Pfam" id="PF01053">
    <property type="entry name" value="Cys_Met_Meta_PP"/>
    <property type="match status" value="1"/>
</dbReference>
<dbReference type="EMBL" id="LJTC01000002">
    <property type="protein sequence ID" value="KPM84813.1"/>
    <property type="molecule type" value="Genomic_DNA"/>
</dbReference>
<keyword evidence="4 10" id="KW-0456">Lyase</keyword>
<evidence type="ECO:0000313" key="11">
    <source>
        <dbReference type="Proteomes" id="UP000050378"/>
    </source>
</evidence>
<evidence type="ECO:0000313" key="10">
    <source>
        <dbReference type="EMBL" id="KPM84813.1"/>
    </source>
</evidence>
<dbReference type="FunFam" id="3.40.640.10:FF:000046">
    <property type="entry name" value="Cystathionine gamma-lyase"/>
    <property type="match status" value="1"/>
</dbReference>
<proteinExistence type="inferred from homology"/>
<dbReference type="AlphaFoldDB" id="A0A0P7EQ27"/>
<protein>
    <submittedName>
        <fullName evidence="10">Cystathionine beta-lyase</fullName>
        <ecNumber evidence="10">4.4.1.8</ecNumber>
    </submittedName>
</protein>
<dbReference type="Proteomes" id="UP000050378">
    <property type="component" value="Unassembled WGS sequence"/>
</dbReference>
<dbReference type="NCBIfam" id="TIGR01324">
    <property type="entry name" value="cysta_beta_ly_B"/>
    <property type="match status" value="1"/>
</dbReference>
<dbReference type="InterPro" id="IPR015424">
    <property type="entry name" value="PyrdxlP-dep_Trfase"/>
</dbReference>
<evidence type="ECO:0000256" key="6">
    <source>
        <dbReference type="ARBA" id="ARBA00047517"/>
    </source>
</evidence>
<dbReference type="GO" id="GO:0047804">
    <property type="term" value="F:cysteine-S-conjugate beta-lyase activity"/>
    <property type="evidence" value="ECO:0007669"/>
    <property type="project" value="UniProtKB-EC"/>
</dbReference>
<evidence type="ECO:0000256" key="4">
    <source>
        <dbReference type="ARBA" id="ARBA00023239"/>
    </source>
</evidence>
<dbReference type="InterPro" id="IPR000277">
    <property type="entry name" value="Cys/Met-Metab_PyrdxlP-dep_enz"/>
</dbReference>
<evidence type="ECO:0000256" key="2">
    <source>
        <dbReference type="ARBA" id="ARBA00009077"/>
    </source>
</evidence>
<name>A0A0P7EQ27_9GAMM</name>
<dbReference type="EC" id="4.4.1.8" evidence="10"/>
<dbReference type="PROSITE" id="PS00868">
    <property type="entry name" value="CYS_MET_METAB_PP"/>
    <property type="match status" value="1"/>
</dbReference>
<organism evidence="10 11">
    <name type="scientific">Pseudoalteromonas lipolytica</name>
    <dbReference type="NCBI Taxonomy" id="570156"/>
    <lineage>
        <taxon>Bacteria</taxon>
        <taxon>Pseudomonadati</taxon>
        <taxon>Pseudomonadota</taxon>
        <taxon>Gammaproteobacteria</taxon>
        <taxon>Alteromonadales</taxon>
        <taxon>Pseudoalteromonadaceae</taxon>
        <taxon>Pseudoalteromonas</taxon>
    </lineage>
</organism>